<name>A0A942UNR1_9BACI</name>
<sequence length="98" mass="11408">MNIDEKLDLILKKLDEHGTKLDEHSRILGALIHGQEELKANLEGFKLETYKQFGEIKAKQDAFEKKQDTFDAKLELLETRTWKTETDTHRLKKIAGIE</sequence>
<organism evidence="1 2">
    <name type="scientific">Lederbergia citrea</name>
    <dbReference type="NCBI Taxonomy" id="2833581"/>
    <lineage>
        <taxon>Bacteria</taxon>
        <taxon>Bacillati</taxon>
        <taxon>Bacillota</taxon>
        <taxon>Bacilli</taxon>
        <taxon>Bacillales</taxon>
        <taxon>Bacillaceae</taxon>
        <taxon>Lederbergia</taxon>
    </lineage>
</organism>
<proteinExistence type="predicted"/>
<protein>
    <submittedName>
        <fullName evidence="1">Uncharacterized protein</fullName>
    </submittedName>
</protein>
<evidence type="ECO:0000313" key="1">
    <source>
        <dbReference type="EMBL" id="MBS4223222.1"/>
    </source>
</evidence>
<dbReference type="EMBL" id="JAGYPN010000002">
    <property type="protein sequence ID" value="MBS4223222.1"/>
    <property type="molecule type" value="Genomic_DNA"/>
</dbReference>
<dbReference type="RefSeq" id="WP_213098253.1">
    <property type="nucleotide sequence ID" value="NZ_JAGYPN010000002.1"/>
</dbReference>
<gene>
    <name evidence="1" type="ORF">KHA91_10750</name>
</gene>
<keyword evidence="2" id="KW-1185">Reference proteome</keyword>
<dbReference type="AlphaFoldDB" id="A0A942UNR1"/>
<comment type="caution">
    <text evidence="1">The sequence shown here is derived from an EMBL/GenBank/DDBJ whole genome shotgun (WGS) entry which is preliminary data.</text>
</comment>
<accession>A0A942UNR1</accession>
<dbReference type="Proteomes" id="UP000676456">
    <property type="component" value="Unassembled WGS sequence"/>
</dbReference>
<evidence type="ECO:0000313" key="2">
    <source>
        <dbReference type="Proteomes" id="UP000676456"/>
    </source>
</evidence>
<reference evidence="1 2" key="1">
    <citation type="submission" date="2021-05" db="EMBL/GenBank/DDBJ databases">
        <title>Novel Bacillus species.</title>
        <authorList>
            <person name="Liu G."/>
        </authorList>
    </citation>
    <scope>NUCLEOTIDE SEQUENCE [LARGE SCALE GENOMIC DNA]</scope>
    <source>
        <strain evidence="1 2">FJAT-49682</strain>
    </source>
</reference>